<accession>A0ABZ0I696</accession>
<dbReference type="PROSITE" id="PS00160">
    <property type="entry name" value="ALDOLASE_KDPG_KHG_2"/>
    <property type="match status" value="1"/>
</dbReference>
<dbReference type="GO" id="GO:0008700">
    <property type="term" value="F:(R,S)-4-hydroxy-2-oxoglutarate aldolase activity"/>
    <property type="evidence" value="ECO:0007669"/>
    <property type="project" value="UniProtKB-EC"/>
</dbReference>
<comment type="pathway">
    <text evidence="2">Carbohydrate acid metabolism; 2-dehydro-3-deoxy-D-gluconate degradation; D-glyceraldehyde 3-phosphate and pyruvate from 2-dehydro-3-deoxy-D-gluconate: step 2/2.</text>
</comment>
<dbReference type="SUPFAM" id="SSF51569">
    <property type="entry name" value="Aldolase"/>
    <property type="match status" value="1"/>
</dbReference>
<dbReference type="Pfam" id="PF01081">
    <property type="entry name" value="Aldolase"/>
    <property type="match status" value="1"/>
</dbReference>
<evidence type="ECO:0000256" key="7">
    <source>
        <dbReference type="ARBA" id="ARBA00023270"/>
    </source>
</evidence>
<keyword evidence="8" id="KW-0119">Carbohydrate metabolism</keyword>
<dbReference type="InterPro" id="IPR031338">
    <property type="entry name" value="KDPG/KHG_AS_2"/>
</dbReference>
<evidence type="ECO:0000313" key="10">
    <source>
        <dbReference type="Proteomes" id="UP001626537"/>
    </source>
</evidence>
<dbReference type="InterPro" id="IPR031337">
    <property type="entry name" value="KDPG/KHG_AS_1"/>
</dbReference>
<name>A0ABZ0I696_9GAMM</name>
<keyword evidence="6 9" id="KW-0456">Lyase</keyword>
<evidence type="ECO:0000256" key="4">
    <source>
        <dbReference type="ARBA" id="ARBA00011233"/>
    </source>
</evidence>
<dbReference type="RefSeq" id="WP_407349187.1">
    <property type="nucleotide sequence ID" value="NZ_CP136864.1"/>
</dbReference>
<evidence type="ECO:0000256" key="1">
    <source>
        <dbReference type="ARBA" id="ARBA00000654"/>
    </source>
</evidence>
<evidence type="ECO:0000256" key="8">
    <source>
        <dbReference type="ARBA" id="ARBA00023277"/>
    </source>
</evidence>
<dbReference type="NCBIfam" id="NF004325">
    <property type="entry name" value="PRK05718.1"/>
    <property type="match status" value="1"/>
</dbReference>
<comment type="similarity">
    <text evidence="3">Belongs to the KHG/KDPG aldolase family.</text>
</comment>
<comment type="catalytic activity">
    <reaction evidence="1">
        <text>2-dehydro-3-deoxy-6-phospho-D-gluconate = D-glyceraldehyde 3-phosphate + pyruvate</text>
        <dbReference type="Rhea" id="RHEA:17089"/>
        <dbReference type="ChEBI" id="CHEBI:15361"/>
        <dbReference type="ChEBI" id="CHEBI:57569"/>
        <dbReference type="ChEBI" id="CHEBI:59776"/>
        <dbReference type="EC" id="4.1.2.14"/>
    </reaction>
</comment>
<reference evidence="9 10" key="1">
    <citation type="submission" date="2023-10" db="EMBL/GenBank/DDBJ databases">
        <title>Two novel species belonging to the OM43/NOR5 clade.</title>
        <authorList>
            <person name="Park M."/>
        </authorList>
    </citation>
    <scope>NUCLEOTIDE SEQUENCE [LARGE SCALE GENOMIC DNA]</scope>
    <source>
        <strain evidence="9 10">IMCC43200</strain>
    </source>
</reference>
<protein>
    <recommendedName>
        <fullName evidence="5">2-dehydro-3-deoxy-phosphogluconate aldolase</fullName>
        <ecNumber evidence="5">4.1.2.14</ecNumber>
    </recommendedName>
</protein>
<keyword evidence="10" id="KW-1185">Reference proteome</keyword>
<keyword evidence="7" id="KW-0704">Schiff base</keyword>
<evidence type="ECO:0000256" key="3">
    <source>
        <dbReference type="ARBA" id="ARBA00006906"/>
    </source>
</evidence>
<dbReference type="PANTHER" id="PTHR30246">
    <property type="entry name" value="2-KETO-3-DEOXY-6-PHOSPHOGLUCONATE ALDOLASE"/>
    <property type="match status" value="1"/>
</dbReference>
<dbReference type="PANTHER" id="PTHR30246:SF1">
    <property type="entry name" value="2-DEHYDRO-3-DEOXY-6-PHOSPHOGALACTONATE ALDOLASE-RELATED"/>
    <property type="match status" value="1"/>
</dbReference>
<evidence type="ECO:0000256" key="5">
    <source>
        <dbReference type="ARBA" id="ARBA00013063"/>
    </source>
</evidence>
<dbReference type="PROSITE" id="PS00159">
    <property type="entry name" value="ALDOLASE_KDPG_KHG_1"/>
    <property type="match status" value="1"/>
</dbReference>
<organism evidence="9 10">
    <name type="scientific">Congregibacter variabilis</name>
    <dbReference type="NCBI Taxonomy" id="3081200"/>
    <lineage>
        <taxon>Bacteria</taxon>
        <taxon>Pseudomonadati</taxon>
        <taxon>Pseudomonadota</taxon>
        <taxon>Gammaproteobacteria</taxon>
        <taxon>Cellvibrionales</taxon>
        <taxon>Halieaceae</taxon>
        <taxon>Congregibacter</taxon>
    </lineage>
</organism>
<dbReference type="NCBIfam" id="TIGR01182">
    <property type="entry name" value="eda"/>
    <property type="match status" value="1"/>
</dbReference>
<proteinExistence type="inferred from homology"/>
<dbReference type="CDD" id="cd00452">
    <property type="entry name" value="KDPG_aldolase"/>
    <property type="match status" value="1"/>
</dbReference>
<comment type="subunit">
    <text evidence="4">Homotrimer.</text>
</comment>
<evidence type="ECO:0000256" key="2">
    <source>
        <dbReference type="ARBA" id="ARBA00004736"/>
    </source>
</evidence>
<dbReference type="InterPro" id="IPR000887">
    <property type="entry name" value="Aldlse_KDPG_KHG"/>
</dbReference>
<evidence type="ECO:0000256" key="6">
    <source>
        <dbReference type="ARBA" id="ARBA00023239"/>
    </source>
</evidence>
<dbReference type="Gene3D" id="3.20.20.70">
    <property type="entry name" value="Aldolase class I"/>
    <property type="match status" value="1"/>
</dbReference>
<dbReference type="Proteomes" id="UP001626537">
    <property type="component" value="Chromosome"/>
</dbReference>
<dbReference type="InterPro" id="IPR013785">
    <property type="entry name" value="Aldolase_TIM"/>
</dbReference>
<dbReference type="GO" id="GO:0008675">
    <property type="term" value="F:2-dehydro-3-deoxy-phosphogluconate aldolase activity"/>
    <property type="evidence" value="ECO:0007669"/>
    <property type="project" value="UniProtKB-EC"/>
</dbReference>
<gene>
    <name evidence="9" type="ORF">R0135_05145</name>
</gene>
<sequence length="214" mass="22008">MRDSRDILSQAPVVPVLAIENLDHAIPLARALVDGGIPVLEVTLRTPAGLPAIRAISEAVPDAIVGAGTVINARDFEAAVDAGSRFVVTPGLTQGILDAAADSSVPLIPGVATVSELMRALDHGIDCLKFFPAEASGGAAALKAFAGPFPNVDFCPTGGIGLHNIDDYLALRSVITVGGSWLTPSALLAAEDWAGVTKLAREAVDHVTAFRTKS</sequence>
<evidence type="ECO:0000313" key="9">
    <source>
        <dbReference type="EMBL" id="WOJ94551.1"/>
    </source>
</evidence>
<dbReference type="EC" id="4.1.2.14" evidence="5"/>
<dbReference type="EMBL" id="CP136864">
    <property type="protein sequence ID" value="WOJ94551.1"/>
    <property type="molecule type" value="Genomic_DNA"/>
</dbReference>